<evidence type="ECO:0000256" key="2">
    <source>
        <dbReference type="ARBA" id="ARBA00022730"/>
    </source>
</evidence>
<evidence type="ECO:0000313" key="12">
    <source>
        <dbReference type="Proteomes" id="UP000176853"/>
    </source>
</evidence>
<accession>A0A1F4V4V2</accession>
<proteinExistence type="inferred from homology"/>
<dbReference type="Proteomes" id="UP000176853">
    <property type="component" value="Unassembled WGS sequence"/>
</dbReference>
<dbReference type="PANTHER" id="PTHR13501">
    <property type="entry name" value="CHLOROPLAST 50S RIBOSOMAL PROTEIN L22-RELATED"/>
    <property type="match status" value="1"/>
</dbReference>
<keyword evidence="2 7" id="KW-0699">rRNA-binding</keyword>
<comment type="function">
    <text evidence="7">The globular domain of the protein is located near the polypeptide exit tunnel on the outside of the subunit, while an extended beta-hairpin is found that lines the wall of the exit tunnel in the center of the 70S ribosome.</text>
</comment>
<dbReference type="GO" id="GO:0003735">
    <property type="term" value="F:structural constituent of ribosome"/>
    <property type="evidence" value="ECO:0007669"/>
    <property type="project" value="InterPro"/>
</dbReference>
<protein>
    <recommendedName>
        <fullName evidence="6 7">Large ribosomal subunit protein uL22</fullName>
    </recommendedName>
</protein>
<evidence type="ECO:0000256" key="10">
    <source>
        <dbReference type="RuleBase" id="RU004008"/>
    </source>
</evidence>
<evidence type="ECO:0000256" key="5">
    <source>
        <dbReference type="ARBA" id="ARBA00023274"/>
    </source>
</evidence>
<dbReference type="PANTHER" id="PTHR13501:SF8">
    <property type="entry name" value="LARGE RIBOSOMAL SUBUNIT PROTEIN UL22M"/>
    <property type="match status" value="1"/>
</dbReference>
<dbReference type="Pfam" id="PF00237">
    <property type="entry name" value="Ribosomal_L22"/>
    <property type="match status" value="1"/>
</dbReference>
<evidence type="ECO:0000256" key="1">
    <source>
        <dbReference type="ARBA" id="ARBA00009451"/>
    </source>
</evidence>
<dbReference type="InterPro" id="IPR001063">
    <property type="entry name" value="Ribosomal_uL22"/>
</dbReference>
<sequence>MPQSKSKAIYKYARISPKKVMPVLNAVRGRRVFDAVNFLTFDKTKAAKMLLKTLNSALANARQAGVEEKGLIVQKAAADPAPTFKRGRPNSRSNYSKILKRNAHLTIVLADTVVPAETKEGN</sequence>
<dbReference type="InterPro" id="IPR047867">
    <property type="entry name" value="Ribosomal_uL22_bac/org-type"/>
</dbReference>
<dbReference type="HAMAP" id="MF_01331_B">
    <property type="entry name" value="Ribosomal_uL22_B"/>
    <property type="match status" value="1"/>
</dbReference>
<evidence type="ECO:0000256" key="4">
    <source>
        <dbReference type="ARBA" id="ARBA00022980"/>
    </source>
</evidence>
<comment type="similarity">
    <text evidence="1 7 8">Belongs to the universal ribosomal protein uL22 family.</text>
</comment>
<evidence type="ECO:0000256" key="6">
    <source>
        <dbReference type="ARBA" id="ARBA00035207"/>
    </source>
</evidence>
<dbReference type="Gene3D" id="3.90.470.10">
    <property type="entry name" value="Ribosomal protein L22/L17"/>
    <property type="match status" value="1"/>
</dbReference>
<comment type="subunit">
    <text evidence="7 9">Part of the 50S ribosomal subunit.</text>
</comment>
<comment type="function">
    <text evidence="7 10">This protein binds specifically to 23S rRNA; its binding is stimulated by other ribosomal proteins, e.g., L4, L17, and L20. It is important during the early stages of 50S assembly. It makes multiple contacts with different domains of the 23S rRNA in the assembled 50S subunit and ribosome.</text>
</comment>
<reference evidence="11 12" key="1">
    <citation type="journal article" date="2016" name="Nat. Commun.">
        <title>Thousands of microbial genomes shed light on interconnected biogeochemical processes in an aquifer system.</title>
        <authorList>
            <person name="Anantharaman K."/>
            <person name="Brown C.T."/>
            <person name="Hug L.A."/>
            <person name="Sharon I."/>
            <person name="Castelle C.J."/>
            <person name="Probst A.J."/>
            <person name="Thomas B.C."/>
            <person name="Singh A."/>
            <person name="Wilkins M.J."/>
            <person name="Karaoz U."/>
            <person name="Brodie E.L."/>
            <person name="Williams K.H."/>
            <person name="Hubbard S.S."/>
            <person name="Banfield J.F."/>
        </authorList>
    </citation>
    <scope>NUCLEOTIDE SEQUENCE [LARGE SCALE GENOMIC DNA]</scope>
</reference>
<comment type="caution">
    <text evidence="11">The sequence shown here is derived from an EMBL/GenBank/DDBJ whole genome shotgun (WGS) entry which is preliminary data.</text>
</comment>
<dbReference type="GO" id="GO:0019843">
    <property type="term" value="F:rRNA binding"/>
    <property type="evidence" value="ECO:0007669"/>
    <property type="project" value="UniProtKB-UniRule"/>
</dbReference>
<dbReference type="GO" id="GO:0006412">
    <property type="term" value="P:translation"/>
    <property type="evidence" value="ECO:0007669"/>
    <property type="project" value="UniProtKB-UniRule"/>
</dbReference>
<dbReference type="SUPFAM" id="SSF54843">
    <property type="entry name" value="Ribosomal protein L22"/>
    <property type="match status" value="1"/>
</dbReference>
<dbReference type="GO" id="GO:0022625">
    <property type="term" value="C:cytosolic large ribosomal subunit"/>
    <property type="evidence" value="ECO:0007669"/>
    <property type="project" value="TreeGrafter"/>
</dbReference>
<evidence type="ECO:0000313" key="11">
    <source>
        <dbReference type="EMBL" id="OGC52235.1"/>
    </source>
</evidence>
<evidence type="ECO:0000256" key="9">
    <source>
        <dbReference type="RuleBase" id="RU004006"/>
    </source>
</evidence>
<keyword evidence="3 7" id="KW-0694">RNA-binding</keyword>
<dbReference type="AlphaFoldDB" id="A0A1F4V4V2"/>
<evidence type="ECO:0000256" key="3">
    <source>
        <dbReference type="ARBA" id="ARBA00022884"/>
    </source>
</evidence>
<evidence type="ECO:0000256" key="7">
    <source>
        <dbReference type="HAMAP-Rule" id="MF_01331"/>
    </source>
</evidence>
<evidence type="ECO:0000256" key="8">
    <source>
        <dbReference type="RuleBase" id="RU004005"/>
    </source>
</evidence>
<keyword evidence="4 7" id="KW-0689">Ribosomal protein</keyword>
<dbReference type="CDD" id="cd00336">
    <property type="entry name" value="Ribosomal_L22"/>
    <property type="match status" value="1"/>
</dbReference>
<dbReference type="InterPro" id="IPR005727">
    <property type="entry name" value="Ribosomal_uL22_bac/chlpt-type"/>
</dbReference>
<gene>
    <name evidence="7" type="primary">rplV</name>
    <name evidence="11" type="ORF">A2709_00090</name>
</gene>
<dbReference type="EMBL" id="MEVB01000024">
    <property type="protein sequence ID" value="OGC52235.1"/>
    <property type="molecule type" value="Genomic_DNA"/>
</dbReference>
<dbReference type="InterPro" id="IPR036394">
    <property type="entry name" value="Ribosomal_uL22_sf"/>
</dbReference>
<organism evidence="11 12">
    <name type="scientific">candidate division WWE3 bacterium RIFCSPHIGHO2_01_FULL_43_9</name>
    <dbReference type="NCBI Taxonomy" id="1802618"/>
    <lineage>
        <taxon>Bacteria</taxon>
        <taxon>Katanobacteria</taxon>
    </lineage>
</organism>
<name>A0A1F4V4V2_UNCKA</name>
<dbReference type="NCBIfam" id="TIGR01044">
    <property type="entry name" value="rplV_bact"/>
    <property type="match status" value="1"/>
</dbReference>
<keyword evidence="5 7" id="KW-0687">Ribonucleoprotein</keyword>